<evidence type="ECO:0000259" key="1">
    <source>
        <dbReference type="Pfam" id="PF18790"/>
    </source>
</evidence>
<dbReference type="Proteomes" id="UP000071859">
    <property type="component" value="Unassembled WGS sequence"/>
</dbReference>
<reference evidence="2" key="1">
    <citation type="submission" date="2016-01" db="EMBL/GenBank/DDBJ databases">
        <authorList>
            <person name="Peeters C."/>
        </authorList>
    </citation>
    <scope>NUCLEOTIDE SEQUENCE</scope>
    <source>
        <strain evidence="2">LMG 29321</strain>
    </source>
</reference>
<accession>A0A158EKA6</accession>
<sequence length="318" mass="35017">MSQPENLPSGLWEKLLPNAFVLMDEISTHGGVSNPFFTFGGGTVLMLRHNHRLSKDIDIFVPDPQSLGFITPRLSDVADALCDSQYVEGNGFVKLQMDLGEVDFVASSNLLPDALAFETWELCGRSIRVETAAEIIAKKMYHRGNQGTARDIFDLAMVIEREPEALPHAQGFMYRFLDRMSDSLKSPPEAMKQRFAALETLAYTPTFDQAVGVVQSFLANLQTLRERSAKEASAFIRSNGLIGHSLDATKGEYFGPIVHETARHIVQEIGRSEAVAHDRAALSVQPGQHRAGSALTIRYRNGGATVTAAQRSTLANRR</sequence>
<dbReference type="AlphaFoldDB" id="A0A158EKA6"/>
<gene>
    <name evidence="2" type="ORF">AWB78_08274</name>
</gene>
<feature type="domain" description="KfrB" evidence="1">
    <location>
        <begin position="253"/>
        <end position="307"/>
    </location>
</feature>
<dbReference type="Pfam" id="PF18790">
    <property type="entry name" value="KfrB"/>
    <property type="match status" value="1"/>
</dbReference>
<organism evidence="2 3">
    <name type="scientific">Caballeronia calidae</name>
    <dbReference type="NCBI Taxonomy" id="1777139"/>
    <lineage>
        <taxon>Bacteria</taxon>
        <taxon>Pseudomonadati</taxon>
        <taxon>Pseudomonadota</taxon>
        <taxon>Betaproteobacteria</taxon>
        <taxon>Burkholderiales</taxon>
        <taxon>Burkholderiaceae</taxon>
        <taxon>Caballeronia</taxon>
    </lineage>
</organism>
<proteinExistence type="predicted"/>
<name>A0A158EKA6_9BURK</name>
<dbReference type="EMBL" id="FCOX02000139">
    <property type="protein sequence ID" value="SAL06836.1"/>
    <property type="molecule type" value="Genomic_DNA"/>
</dbReference>
<dbReference type="OrthoDB" id="9013441at2"/>
<dbReference type="InterPro" id="IPR040782">
    <property type="entry name" value="KfrB"/>
</dbReference>
<dbReference type="RefSeq" id="WP_082883624.1">
    <property type="nucleotide sequence ID" value="NZ_FCOX02000139.1"/>
</dbReference>
<evidence type="ECO:0000313" key="3">
    <source>
        <dbReference type="Proteomes" id="UP000071859"/>
    </source>
</evidence>
<evidence type="ECO:0000313" key="2">
    <source>
        <dbReference type="EMBL" id="SAL06836.1"/>
    </source>
</evidence>
<protein>
    <recommendedName>
        <fullName evidence="1">KfrB domain-containing protein</fullName>
    </recommendedName>
</protein>
<dbReference type="InterPro" id="IPR014942">
    <property type="entry name" value="AbiEii"/>
</dbReference>
<keyword evidence="3" id="KW-1185">Reference proteome</keyword>
<comment type="caution">
    <text evidence="2">The sequence shown here is derived from an EMBL/GenBank/DDBJ whole genome shotgun (WGS) entry which is preliminary data.</text>
</comment>
<dbReference type="Pfam" id="PF08843">
    <property type="entry name" value="AbiEii"/>
    <property type="match status" value="1"/>
</dbReference>